<accession>A0A6H9YTH8</accession>
<reference evidence="3 4" key="1">
    <citation type="submission" date="2019-09" db="EMBL/GenBank/DDBJ databases">
        <title>Actinomadura physcomitrii sp. nov., a novel actinomycete isolated from moss [Physcomitrium sphaericum (Ludw) Fuernr].</title>
        <authorList>
            <person name="Zhuang X."/>
            <person name="Liu C."/>
        </authorList>
    </citation>
    <scope>NUCLEOTIDE SEQUENCE [LARGE SCALE GENOMIC DNA]</scope>
    <source>
        <strain evidence="3 4">HMC1</strain>
    </source>
</reference>
<gene>
    <name evidence="3" type="ORF">F8566_10330</name>
</gene>
<dbReference type="RefSeq" id="WP_151559856.1">
    <property type="nucleotide sequence ID" value="NZ_WBMT01000004.1"/>
</dbReference>
<feature type="region of interest" description="Disordered" evidence="1">
    <location>
        <begin position="33"/>
        <end position="55"/>
    </location>
</feature>
<feature type="signal peptide" evidence="2">
    <location>
        <begin position="1"/>
        <end position="23"/>
    </location>
</feature>
<feature type="compositionally biased region" description="Low complexity" evidence="1">
    <location>
        <begin position="41"/>
        <end position="55"/>
    </location>
</feature>
<keyword evidence="2" id="KW-0732">Signal</keyword>
<keyword evidence="4" id="KW-1185">Reference proteome</keyword>
<organism evidence="3 4">
    <name type="scientific">Actinomadura rudentiformis</name>
    <dbReference type="NCBI Taxonomy" id="359158"/>
    <lineage>
        <taxon>Bacteria</taxon>
        <taxon>Bacillati</taxon>
        <taxon>Actinomycetota</taxon>
        <taxon>Actinomycetes</taxon>
        <taxon>Streptosporangiales</taxon>
        <taxon>Thermomonosporaceae</taxon>
        <taxon>Actinomadura</taxon>
    </lineage>
</organism>
<sequence length="169" mass="18385">MKVRIISISAVAAAGALATTAFVSGIVTEPDTKKASPVSNSASQQSMAPAAQAPPKARAIHTRYWNVEAGKPKFVLRYGNTKYGYRHIKRKHGFTGAMARCIKKAFQAGNVSKHGSTYTYLIPAKGKNEYGRPALFKVIYFFGDKNLGIITAYSEHRTGRATGRDDKCI</sequence>
<dbReference type="OrthoDB" id="3540517at2"/>
<feature type="chain" id="PRO_5038776358" description="DUF4258 domain-containing protein" evidence="2">
    <location>
        <begin position="24"/>
        <end position="169"/>
    </location>
</feature>
<evidence type="ECO:0000313" key="4">
    <source>
        <dbReference type="Proteomes" id="UP000468735"/>
    </source>
</evidence>
<proteinExistence type="predicted"/>
<protein>
    <recommendedName>
        <fullName evidence="5">DUF4258 domain-containing protein</fullName>
    </recommendedName>
</protein>
<evidence type="ECO:0000256" key="2">
    <source>
        <dbReference type="SAM" id="SignalP"/>
    </source>
</evidence>
<name>A0A6H9YTH8_9ACTN</name>
<dbReference type="EMBL" id="WBMT01000004">
    <property type="protein sequence ID" value="KAB2350181.1"/>
    <property type="molecule type" value="Genomic_DNA"/>
</dbReference>
<evidence type="ECO:0008006" key="5">
    <source>
        <dbReference type="Google" id="ProtNLM"/>
    </source>
</evidence>
<dbReference type="AlphaFoldDB" id="A0A6H9YTH8"/>
<evidence type="ECO:0000313" key="3">
    <source>
        <dbReference type="EMBL" id="KAB2350181.1"/>
    </source>
</evidence>
<comment type="caution">
    <text evidence="3">The sequence shown here is derived from an EMBL/GenBank/DDBJ whole genome shotgun (WGS) entry which is preliminary data.</text>
</comment>
<dbReference type="Proteomes" id="UP000468735">
    <property type="component" value="Unassembled WGS sequence"/>
</dbReference>
<evidence type="ECO:0000256" key="1">
    <source>
        <dbReference type="SAM" id="MobiDB-lite"/>
    </source>
</evidence>